<proteinExistence type="predicted"/>
<accession>A0A1F5J8Z2</accession>
<dbReference type="AlphaFoldDB" id="A0A1F5J8Z2"/>
<comment type="caution">
    <text evidence="1">The sequence shown here is derived from an EMBL/GenBank/DDBJ whole genome shotgun (WGS) entry which is preliminary data.</text>
</comment>
<gene>
    <name evidence="1" type="ORF">A3C26_02025</name>
</gene>
<sequence>MQEIFSCASIRNYDIDPDSLELTGLALLSFLRVQFDRDTNHRFLVVFGFANDLGEESRSCYAWQEAGKTKS</sequence>
<dbReference type="EMBL" id="MFCX01000032">
    <property type="protein sequence ID" value="OGE25095.1"/>
    <property type="molecule type" value="Genomic_DNA"/>
</dbReference>
<evidence type="ECO:0000313" key="2">
    <source>
        <dbReference type="Proteomes" id="UP000177042"/>
    </source>
</evidence>
<name>A0A1F5J8Z2_9BACT</name>
<reference evidence="1 2" key="1">
    <citation type="journal article" date="2016" name="Nat. Commun.">
        <title>Thousands of microbial genomes shed light on interconnected biogeochemical processes in an aquifer system.</title>
        <authorList>
            <person name="Anantharaman K."/>
            <person name="Brown C.T."/>
            <person name="Hug L.A."/>
            <person name="Sharon I."/>
            <person name="Castelle C.J."/>
            <person name="Probst A.J."/>
            <person name="Thomas B.C."/>
            <person name="Singh A."/>
            <person name="Wilkins M.J."/>
            <person name="Karaoz U."/>
            <person name="Brodie E.L."/>
            <person name="Williams K.H."/>
            <person name="Hubbard S.S."/>
            <person name="Banfield J.F."/>
        </authorList>
    </citation>
    <scope>NUCLEOTIDE SEQUENCE [LARGE SCALE GENOMIC DNA]</scope>
</reference>
<dbReference type="Proteomes" id="UP000177042">
    <property type="component" value="Unassembled WGS sequence"/>
</dbReference>
<evidence type="ECO:0000313" key="1">
    <source>
        <dbReference type="EMBL" id="OGE25095.1"/>
    </source>
</evidence>
<organism evidence="1 2">
    <name type="scientific">Candidatus Daviesbacteria bacterium RIFCSPHIGHO2_02_FULL_39_12</name>
    <dbReference type="NCBI Taxonomy" id="1797770"/>
    <lineage>
        <taxon>Bacteria</taxon>
        <taxon>Candidatus Daviesiibacteriota</taxon>
    </lineage>
</organism>
<protein>
    <submittedName>
        <fullName evidence="1">Uncharacterized protein</fullName>
    </submittedName>
</protein>